<dbReference type="InterPro" id="IPR006182">
    <property type="entry name" value="FliF_N_dom"/>
</dbReference>
<dbReference type="GO" id="GO:0009306">
    <property type="term" value="P:protein secretion"/>
    <property type="evidence" value="ECO:0007669"/>
    <property type="project" value="InterPro"/>
</dbReference>
<sequence>MLPIERPKAFNNCSASSPKRWWLILACLLALAGCNEESLYSMLDETQANEVQAALLREQIDARKVAAQDGEHWMVTVDRAAIPRAMAVLREQGLPRTRTTSIGQVFEKKGFVSSPLEERARYHYALSQELAGTLMEIDGVVSARVHVALPEAQVLDENQDSASVSVVMIQEPDVDLSPYETDIKAIVTDGIEGLDDVNRVTVKFFNRRESPPMPAPQQPDNTLTVDTWMVWSAAAGALGLCLLAAAITAWVRRPARVLAPSVVENRS</sequence>
<comment type="caution">
    <text evidence="10">The sequence shown here is derived from an EMBL/GenBank/DDBJ whole genome shotgun (WGS) entry which is preliminary data.</text>
</comment>
<dbReference type="Pfam" id="PF01514">
    <property type="entry name" value="YscJ_FliF"/>
    <property type="match status" value="1"/>
</dbReference>
<keyword evidence="8" id="KW-1133">Transmembrane helix</keyword>
<dbReference type="PANTHER" id="PTHR30046">
    <property type="entry name" value="FLAGELLAR M-RING PROTEIN"/>
    <property type="match status" value="1"/>
</dbReference>
<protein>
    <recommendedName>
        <fullName evidence="8">Lipoprotein</fullName>
    </recommendedName>
</protein>
<gene>
    <name evidence="10" type="ORF">GCM10007392_48090</name>
</gene>
<comment type="subcellular location">
    <subcellularLocation>
        <location evidence="1">Cell outer membrane</location>
        <topology evidence="1">Lipid-anchor</topology>
    </subcellularLocation>
</comment>
<dbReference type="GO" id="GO:0009279">
    <property type="term" value="C:cell outer membrane"/>
    <property type="evidence" value="ECO:0007669"/>
    <property type="project" value="UniProtKB-SubCell"/>
</dbReference>
<evidence type="ECO:0000256" key="3">
    <source>
        <dbReference type="ARBA" id="ARBA00022729"/>
    </source>
</evidence>
<dbReference type="InterPro" id="IPR043427">
    <property type="entry name" value="YscJ/FliF"/>
</dbReference>
<dbReference type="EMBL" id="BMXR01000021">
    <property type="protein sequence ID" value="GGX75326.1"/>
    <property type="molecule type" value="Genomic_DNA"/>
</dbReference>
<feature type="transmembrane region" description="Helical" evidence="8">
    <location>
        <begin position="228"/>
        <end position="251"/>
    </location>
</feature>
<keyword evidence="4 8" id="KW-0472">Membrane</keyword>
<comment type="similarity">
    <text evidence="2 8">Belongs to the YscJ lipoprotein family.</text>
</comment>
<dbReference type="PRINTS" id="PR01338">
    <property type="entry name" value="TYPE3OMKPROT"/>
</dbReference>
<dbReference type="RefSeq" id="WP_189613653.1">
    <property type="nucleotide sequence ID" value="NZ_BMXR01000021.1"/>
</dbReference>
<evidence type="ECO:0000256" key="4">
    <source>
        <dbReference type="ARBA" id="ARBA00023136"/>
    </source>
</evidence>
<evidence type="ECO:0000259" key="9">
    <source>
        <dbReference type="Pfam" id="PF01514"/>
    </source>
</evidence>
<keyword evidence="3 8" id="KW-0732">Signal</keyword>
<feature type="domain" description="Flagellar M-ring N-terminal" evidence="9">
    <location>
        <begin position="36"/>
        <end position="202"/>
    </location>
</feature>
<accession>A0A918KVL6</accession>
<evidence type="ECO:0000256" key="5">
    <source>
        <dbReference type="ARBA" id="ARBA00023139"/>
    </source>
</evidence>
<keyword evidence="11" id="KW-1185">Reference proteome</keyword>
<name>A0A918KVL6_9GAMM</name>
<evidence type="ECO:0000313" key="10">
    <source>
        <dbReference type="EMBL" id="GGX75326.1"/>
    </source>
</evidence>
<organism evidence="10 11">
    <name type="scientific">Saccharospirillum salsuginis</name>
    <dbReference type="NCBI Taxonomy" id="418750"/>
    <lineage>
        <taxon>Bacteria</taxon>
        <taxon>Pseudomonadati</taxon>
        <taxon>Pseudomonadota</taxon>
        <taxon>Gammaproteobacteria</taxon>
        <taxon>Oceanospirillales</taxon>
        <taxon>Saccharospirillaceae</taxon>
        <taxon>Saccharospirillum</taxon>
    </lineage>
</organism>
<keyword evidence="6 8" id="KW-0998">Cell outer membrane</keyword>
<evidence type="ECO:0000256" key="6">
    <source>
        <dbReference type="ARBA" id="ARBA00023237"/>
    </source>
</evidence>
<evidence type="ECO:0000313" key="11">
    <source>
        <dbReference type="Proteomes" id="UP000626148"/>
    </source>
</evidence>
<dbReference type="PANTHER" id="PTHR30046:SF2">
    <property type="entry name" value="YOP PROTEINS TRANSLOCATION LIPOPROTEIN J"/>
    <property type="match status" value="1"/>
</dbReference>
<dbReference type="InterPro" id="IPR045851">
    <property type="entry name" value="AMP-bd_C_sf"/>
</dbReference>
<dbReference type="Proteomes" id="UP000626148">
    <property type="component" value="Unassembled WGS sequence"/>
</dbReference>
<dbReference type="NCBIfam" id="TIGR02544">
    <property type="entry name" value="III_secr_YscJ"/>
    <property type="match status" value="1"/>
</dbReference>
<evidence type="ECO:0000256" key="1">
    <source>
        <dbReference type="ARBA" id="ARBA00004459"/>
    </source>
</evidence>
<dbReference type="InterPro" id="IPR003282">
    <property type="entry name" value="T3SS_SctJ"/>
</dbReference>
<evidence type="ECO:0000256" key="7">
    <source>
        <dbReference type="ARBA" id="ARBA00023288"/>
    </source>
</evidence>
<dbReference type="Gene3D" id="3.30.70.1530">
    <property type="entry name" value="Hypothetical protein rpa1041"/>
    <property type="match status" value="1"/>
</dbReference>
<keyword evidence="7 8" id="KW-0449">Lipoprotein</keyword>
<reference evidence="10" key="1">
    <citation type="journal article" date="2014" name="Int. J. Syst. Evol. Microbiol.">
        <title>Complete genome sequence of Corynebacterium casei LMG S-19264T (=DSM 44701T), isolated from a smear-ripened cheese.</title>
        <authorList>
            <consortium name="US DOE Joint Genome Institute (JGI-PGF)"/>
            <person name="Walter F."/>
            <person name="Albersmeier A."/>
            <person name="Kalinowski J."/>
            <person name="Ruckert C."/>
        </authorList>
    </citation>
    <scope>NUCLEOTIDE SEQUENCE</scope>
    <source>
        <strain evidence="10">KCTC 22169</strain>
    </source>
</reference>
<dbReference type="AlphaFoldDB" id="A0A918KVL6"/>
<reference evidence="10" key="2">
    <citation type="submission" date="2020-09" db="EMBL/GenBank/DDBJ databases">
        <authorList>
            <person name="Sun Q."/>
            <person name="Kim S."/>
        </authorList>
    </citation>
    <scope>NUCLEOTIDE SEQUENCE</scope>
    <source>
        <strain evidence="10">KCTC 22169</strain>
    </source>
</reference>
<keyword evidence="8" id="KW-0812">Transmembrane</keyword>
<dbReference type="Gene3D" id="3.30.300.30">
    <property type="match status" value="1"/>
</dbReference>
<dbReference type="PROSITE" id="PS51257">
    <property type="entry name" value="PROKAR_LIPOPROTEIN"/>
    <property type="match status" value="1"/>
</dbReference>
<evidence type="ECO:0000256" key="8">
    <source>
        <dbReference type="RuleBase" id="RU364102"/>
    </source>
</evidence>
<proteinExistence type="inferred from homology"/>
<keyword evidence="5 8" id="KW-0564">Palmitate</keyword>
<evidence type="ECO:0000256" key="2">
    <source>
        <dbReference type="ARBA" id="ARBA00009509"/>
    </source>
</evidence>